<dbReference type="GO" id="GO:0006364">
    <property type="term" value="P:rRNA processing"/>
    <property type="evidence" value="ECO:0007669"/>
    <property type="project" value="TreeGrafter"/>
</dbReference>
<dbReference type="OMA" id="FQRIEAQ"/>
<evidence type="ECO:0000256" key="2">
    <source>
        <dbReference type="SAM" id="MobiDB-lite"/>
    </source>
</evidence>
<sequence>MSSSSSSHVRIQLAPKAGFCVKTTTLAPAVLPPTPTSLSRPKSDSAPPNTRLEPPPGPIAVPQGLKVFVNIAWDPNVPPPPEGTEEDVRRAMEGTDYATESEEGGWYVPVIVSNAREDVDKAGKPSLLFDCIYNGGVKARTLRDPEFKLFLIELGLQRIEAQTGLALSRTIATPNIASKGKLLPRAITVPSSLIQKSRTKLPPSDPETAFANVVPNGMSSRANVDPLAPLEWDWSKDDKGRLRIVIKISGLTAPLVRAAELDIGPRRIELRIPHRAPLDIDVATSDAEIVSRHVEHVDVEERRAAAGERALRLKRQRDFDVDGAEAEWRVGEGEVVVFV</sequence>
<dbReference type="AlphaFoldDB" id="A0A0D2L5C6"/>
<dbReference type="Pfam" id="PF08190">
    <property type="entry name" value="PIH1"/>
    <property type="match status" value="1"/>
</dbReference>
<dbReference type="GO" id="GO:0005737">
    <property type="term" value="C:cytoplasm"/>
    <property type="evidence" value="ECO:0007669"/>
    <property type="project" value="TreeGrafter"/>
</dbReference>
<evidence type="ECO:0000313" key="5">
    <source>
        <dbReference type="Proteomes" id="UP000054270"/>
    </source>
</evidence>
<proteinExistence type="inferred from homology"/>
<evidence type="ECO:0000313" key="4">
    <source>
        <dbReference type="EMBL" id="KJA22082.1"/>
    </source>
</evidence>
<dbReference type="OrthoDB" id="5135119at2759"/>
<dbReference type="InterPro" id="IPR012981">
    <property type="entry name" value="PIH1_N"/>
</dbReference>
<dbReference type="STRING" id="945553.A0A0D2L5C6"/>
<dbReference type="EMBL" id="KN817552">
    <property type="protein sequence ID" value="KJA22082.1"/>
    <property type="molecule type" value="Genomic_DNA"/>
</dbReference>
<protein>
    <recommendedName>
        <fullName evidence="3">PIH1 N-terminal domain-containing protein</fullName>
    </recommendedName>
</protein>
<feature type="region of interest" description="Disordered" evidence="2">
    <location>
        <begin position="28"/>
        <end position="58"/>
    </location>
</feature>
<accession>A0A0D2L5C6</accession>
<evidence type="ECO:0000259" key="3">
    <source>
        <dbReference type="Pfam" id="PF08190"/>
    </source>
</evidence>
<name>A0A0D2L5C6_HYPSF</name>
<dbReference type="GO" id="GO:0000492">
    <property type="term" value="P:box C/D snoRNP assembly"/>
    <property type="evidence" value="ECO:0007669"/>
    <property type="project" value="TreeGrafter"/>
</dbReference>
<organism evidence="4 5">
    <name type="scientific">Hypholoma sublateritium (strain FD-334 SS-4)</name>
    <dbReference type="NCBI Taxonomy" id="945553"/>
    <lineage>
        <taxon>Eukaryota</taxon>
        <taxon>Fungi</taxon>
        <taxon>Dikarya</taxon>
        <taxon>Basidiomycota</taxon>
        <taxon>Agaricomycotina</taxon>
        <taxon>Agaricomycetes</taxon>
        <taxon>Agaricomycetidae</taxon>
        <taxon>Agaricales</taxon>
        <taxon>Agaricineae</taxon>
        <taxon>Strophariaceae</taxon>
        <taxon>Hypholoma</taxon>
    </lineage>
</organism>
<reference evidence="5" key="1">
    <citation type="submission" date="2014-04" db="EMBL/GenBank/DDBJ databases">
        <title>Evolutionary Origins and Diversification of the Mycorrhizal Mutualists.</title>
        <authorList>
            <consortium name="DOE Joint Genome Institute"/>
            <consortium name="Mycorrhizal Genomics Consortium"/>
            <person name="Kohler A."/>
            <person name="Kuo A."/>
            <person name="Nagy L.G."/>
            <person name="Floudas D."/>
            <person name="Copeland A."/>
            <person name="Barry K.W."/>
            <person name="Cichocki N."/>
            <person name="Veneault-Fourrey C."/>
            <person name="LaButti K."/>
            <person name="Lindquist E.A."/>
            <person name="Lipzen A."/>
            <person name="Lundell T."/>
            <person name="Morin E."/>
            <person name="Murat C."/>
            <person name="Riley R."/>
            <person name="Ohm R."/>
            <person name="Sun H."/>
            <person name="Tunlid A."/>
            <person name="Henrissat B."/>
            <person name="Grigoriev I.V."/>
            <person name="Hibbett D.S."/>
            <person name="Martin F."/>
        </authorList>
    </citation>
    <scope>NUCLEOTIDE SEQUENCE [LARGE SCALE GENOMIC DNA]</scope>
    <source>
        <strain evidence="5">FD-334 SS-4</strain>
    </source>
</reference>
<keyword evidence="5" id="KW-1185">Reference proteome</keyword>
<feature type="domain" description="PIH1 N-terminal" evidence="3">
    <location>
        <begin position="63"/>
        <end position="187"/>
    </location>
</feature>
<gene>
    <name evidence="4" type="ORF">HYPSUDRAFT_139651</name>
</gene>
<dbReference type="InterPro" id="IPR050734">
    <property type="entry name" value="PIH1/Kintoun_subfamily"/>
</dbReference>
<dbReference type="PANTHER" id="PTHR22997:SF0">
    <property type="entry name" value="PIH1 DOMAIN-CONTAINING PROTEIN 1"/>
    <property type="match status" value="1"/>
</dbReference>
<comment type="similarity">
    <text evidence="1">Belongs to the PIH1 family.</text>
</comment>
<dbReference type="GO" id="GO:1990904">
    <property type="term" value="C:ribonucleoprotein complex"/>
    <property type="evidence" value="ECO:0007669"/>
    <property type="project" value="TreeGrafter"/>
</dbReference>
<dbReference type="PANTHER" id="PTHR22997">
    <property type="entry name" value="PIH1 DOMAIN-CONTAINING PROTEIN 1"/>
    <property type="match status" value="1"/>
</dbReference>
<dbReference type="GO" id="GO:0097255">
    <property type="term" value="C:R2TP complex"/>
    <property type="evidence" value="ECO:0007669"/>
    <property type="project" value="TreeGrafter"/>
</dbReference>
<evidence type="ECO:0000256" key="1">
    <source>
        <dbReference type="ARBA" id="ARBA00008511"/>
    </source>
</evidence>
<dbReference type="Proteomes" id="UP000054270">
    <property type="component" value="Unassembled WGS sequence"/>
</dbReference>